<organism evidence="4 5">
    <name type="scientific">Fusarium oxysporum f. sp. cubense (strain race 1)</name>
    <name type="common">Panama disease fungus</name>
    <dbReference type="NCBI Taxonomy" id="1229664"/>
    <lineage>
        <taxon>Eukaryota</taxon>
        <taxon>Fungi</taxon>
        <taxon>Dikarya</taxon>
        <taxon>Ascomycota</taxon>
        <taxon>Pezizomycotina</taxon>
        <taxon>Sordariomycetes</taxon>
        <taxon>Hypocreomycetidae</taxon>
        <taxon>Hypocreales</taxon>
        <taxon>Nectriaceae</taxon>
        <taxon>Fusarium</taxon>
        <taxon>Fusarium oxysporum species complex</taxon>
    </lineage>
</organism>
<feature type="transmembrane region" description="Helical" evidence="2">
    <location>
        <begin position="201"/>
        <end position="218"/>
    </location>
</feature>
<keyword evidence="2" id="KW-0812">Transmembrane</keyword>
<dbReference type="OrthoDB" id="3533814at2759"/>
<keyword evidence="2" id="KW-0472">Membrane</keyword>
<evidence type="ECO:0000256" key="2">
    <source>
        <dbReference type="SAM" id="Phobius"/>
    </source>
</evidence>
<dbReference type="PANTHER" id="PTHR34502">
    <property type="entry name" value="DUF6594 DOMAIN-CONTAINING PROTEIN-RELATED"/>
    <property type="match status" value="1"/>
</dbReference>
<feature type="transmembrane region" description="Helical" evidence="2">
    <location>
        <begin position="175"/>
        <end position="194"/>
    </location>
</feature>
<reference evidence="5" key="1">
    <citation type="submission" date="2012-09" db="EMBL/GenBank/DDBJ databases">
        <title>Genome sequencing and comparative transcriptomics of race 1 and race 4 of banana pathogen: Fusarium oxysporum f. sp. cubense.</title>
        <authorList>
            <person name="Fang X."/>
            <person name="Huang J."/>
        </authorList>
    </citation>
    <scope>NUCLEOTIDE SEQUENCE [LARGE SCALE GENOMIC DNA]</scope>
    <source>
        <strain evidence="5">race 1</strain>
    </source>
</reference>
<feature type="domain" description="DUF6594" evidence="3">
    <location>
        <begin position="1"/>
        <end position="232"/>
    </location>
</feature>
<dbReference type="AlphaFoldDB" id="N4TXA5"/>
<dbReference type="Pfam" id="PF20237">
    <property type="entry name" value="DUF6594"/>
    <property type="match status" value="1"/>
</dbReference>
<dbReference type="STRING" id="1229664.N4TXA5"/>
<evidence type="ECO:0000259" key="3">
    <source>
        <dbReference type="Pfam" id="PF20237"/>
    </source>
</evidence>
<keyword evidence="1" id="KW-0175">Coiled coil</keyword>
<feature type="coiled-coil region" evidence="1">
    <location>
        <begin position="21"/>
        <end position="51"/>
    </location>
</feature>
<name>N4TXA5_FUSC1</name>
<dbReference type="PANTHER" id="PTHR34502:SF5">
    <property type="entry name" value="DUF6594 DOMAIN-CONTAINING PROTEIN"/>
    <property type="match status" value="1"/>
</dbReference>
<evidence type="ECO:0000313" key="5">
    <source>
        <dbReference type="Proteomes" id="UP000016928"/>
    </source>
</evidence>
<dbReference type="InterPro" id="IPR046529">
    <property type="entry name" value="DUF6594"/>
</dbReference>
<dbReference type="EMBL" id="KB730323">
    <property type="protein sequence ID" value="ENH67509.1"/>
    <property type="molecule type" value="Genomic_DNA"/>
</dbReference>
<dbReference type="Proteomes" id="UP000016928">
    <property type="component" value="Unassembled WGS sequence"/>
</dbReference>
<evidence type="ECO:0000313" key="4">
    <source>
        <dbReference type="EMBL" id="ENH67509.1"/>
    </source>
</evidence>
<dbReference type="OMA" id="KEVAYIN"/>
<dbReference type="HOGENOM" id="CLU_051118_3_2_1"/>
<protein>
    <recommendedName>
        <fullName evidence="3">DUF6594 domain-containing protein</fullName>
    </recommendedName>
</protein>
<dbReference type="VEuPathDB" id="FungiDB:FOC1_g10010787"/>
<sequence>MAGHSSFQIYRRFSDLRTRLLLLTQDEIVELEEQLNQIDQAEKSALFLASRREDRNSDRSVITTKLRSALSTYDELLEGSQRSLKYESPHETYVSSLQRWLSGNSCIARSETKFLKNSDDLLSLCPREDGIVAWLERNVCDKVVRRFSRSSENISNDPHVQIFSRSSTMRVARAILSPLIVFLLLAPVVICNMIDSQPARLAIMIISTAAFVCCMSLLTNAKTVELAVAGAT</sequence>
<proteinExistence type="predicted"/>
<evidence type="ECO:0000256" key="1">
    <source>
        <dbReference type="SAM" id="Coils"/>
    </source>
</evidence>
<accession>N4TXA5</accession>
<reference evidence="5" key="2">
    <citation type="journal article" date="2014" name="PLoS ONE">
        <title>Genome and Transcriptome Analysis of the Fungal Pathogen Fusarium oxysporum f. sp. cubense Causing Banana Vascular Wilt Disease.</title>
        <authorList>
            <person name="Guo L."/>
            <person name="Han L."/>
            <person name="Yang L."/>
            <person name="Zeng H."/>
            <person name="Fan D."/>
            <person name="Zhu Y."/>
            <person name="Feng Y."/>
            <person name="Wang G."/>
            <person name="Peng C."/>
            <person name="Jiang X."/>
            <person name="Zhou D."/>
            <person name="Ni P."/>
            <person name="Liang C."/>
            <person name="Liu L."/>
            <person name="Wang J."/>
            <person name="Mao C."/>
            <person name="Fang X."/>
            <person name="Peng M."/>
            <person name="Huang J."/>
        </authorList>
    </citation>
    <scope>NUCLEOTIDE SEQUENCE [LARGE SCALE GENOMIC DNA]</scope>
    <source>
        <strain evidence="5">race 1</strain>
    </source>
</reference>
<gene>
    <name evidence="4" type="ORF">FOC1_g10010787</name>
</gene>
<keyword evidence="2" id="KW-1133">Transmembrane helix</keyword>